<dbReference type="Proteomes" id="UP000619293">
    <property type="component" value="Unassembled WGS sequence"/>
</dbReference>
<organism evidence="1 2">
    <name type="scientific">Catellatospora chokoriensis</name>
    <dbReference type="NCBI Taxonomy" id="310353"/>
    <lineage>
        <taxon>Bacteria</taxon>
        <taxon>Bacillati</taxon>
        <taxon>Actinomycetota</taxon>
        <taxon>Actinomycetes</taxon>
        <taxon>Micromonosporales</taxon>
        <taxon>Micromonosporaceae</taxon>
        <taxon>Catellatospora</taxon>
    </lineage>
</organism>
<name>A0A8J3K453_9ACTN</name>
<accession>A0A8J3K453</accession>
<dbReference type="AlphaFoldDB" id="A0A8J3K453"/>
<sequence length="282" mass="29832">MSARAGVGAGGEGVARRYAPAVPLTFPSHLAPVLPLKLWRPRWFDGVALAAGAVAPDVAYLALDADGRQFADTHAWRALLWWCLPVALAYTWVVRRTIATVIVHLPDSRRFTWRAYADLAHHRHRWPITAGSCLLGAASHVAWDRLTHTDGWIDTVFGVRWADVSTIPWWTVSDLASTVIGAAVVVAVAVRAGRRSGDDEVAVPTAAGGSGPPAACPRVFWTTAVVSGLAGLAAVPSLPGAELPAATGVRLQHVVAAALLSGVVAVRVSARRSRNPARTTLP</sequence>
<proteinExistence type="predicted"/>
<reference evidence="1 2" key="1">
    <citation type="submission" date="2021-01" db="EMBL/GenBank/DDBJ databases">
        <title>Whole genome shotgun sequence of Catellatospora chokoriensis NBRC 107358.</title>
        <authorList>
            <person name="Komaki H."/>
            <person name="Tamura T."/>
        </authorList>
    </citation>
    <scope>NUCLEOTIDE SEQUENCE [LARGE SCALE GENOMIC DNA]</scope>
    <source>
        <strain evidence="1 2">NBRC 107358</strain>
    </source>
</reference>
<protein>
    <recommendedName>
        <fullName evidence="3">DUF4184 family protein</fullName>
    </recommendedName>
</protein>
<dbReference type="InterPro" id="IPR025238">
    <property type="entry name" value="DUF4184"/>
</dbReference>
<evidence type="ECO:0008006" key="3">
    <source>
        <dbReference type="Google" id="ProtNLM"/>
    </source>
</evidence>
<comment type="caution">
    <text evidence="1">The sequence shown here is derived from an EMBL/GenBank/DDBJ whole genome shotgun (WGS) entry which is preliminary data.</text>
</comment>
<dbReference type="Pfam" id="PF13803">
    <property type="entry name" value="DUF4184"/>
    <property type="match status" value="1"/>
</dbReference>
<keyword evidence="2" id="KW-1185">Reference proteome</keyword>
<gene>
    <name evidence="1" type="ORF">Cch02nite_15630</name>
</gene>
<evidence type="ECO:0000313" key="2">
    <source>
        <dbReference type="Proteomes" id="UP000619293"/>
    </source>
</evidence>
<dbReference type="EMBL" id="BONG01000007">
    <property type="protein sequence ID" value="GIF88119.1"/>
    <property type="molecule type" value="Genomic_DNA"/>
</dbReference>
<evidence type="ECO:0000313" key="1">
    <source>
        <dbReference type="EMBL" id="GIF88119.1"/>
    </source>
</evidence>